<dbReference type="EMBL" id="DAANUT010000046">
    <property type="protein sequence ID" value="HAD1502454.1"/>
    <property type="molecule type" value="Genomic_DNA"/>
</dbReference>
<dbReference type="GO" id="GO:0003677">
    <property type="term" value="F:DNA binding"/>
    <property type="evidence" value="ECO:0007669"/>
    <property type="project" value="UniProtKB-KW"/>
</dbReference>
<dbReference type="EMBL" id="DAANSN010000050">
    <property type="protein sequence ID" value="HAD1233335.1"/>
    <property type="molecule type" value="Genomic_DNA"/>
</dbReference>
<keyword evidence="3" id="KW-0238">DNA-binding</keyword>
<name>A0A5W2FV47_SALTM</name>
<dbReference type="Gene3D" id="3.40.50.1390">
    <property type="entry name" value="Resolvase, N-terminal catalytic domain"/>
    <property type="match status" value="1"/>
</dbReference>
<dbReference type="InterPro" id="IPR036162">
    <property type="entry name" value="Resolvase-like_N_sf"/>
</dbReference>
<protein>
    <submittedName>
        <fullName evidence="9">Recombinase family protein</fullName>
    </submittedName>
</protein>
<evidence type="ECO:0000313" key="9">
    <source>
        <dbReference type="EMBL" id="HAD1502454.1"/>
    </source>
</evidence>
<dbReference type="PROSITE" id="PS51736">
    <property type="entry name" value="RECOMBINASES_3"/>
    <property type="match status" value="1"/>
</dbReference>
<feature type="domain" description="Resolvase/invertase-type recombinase catalytic" evidence="7">
    <location>
        <begin position="2"/>
        <end position="134"/>
    </location>
</feature>
<dbReference type="CDD" id="cd03768">
    <property type="entry name" value="SR_ResInv"/>
    <property type="match status" value="1"/>
</dbReference>
<evidence type="ECO:0000256" key="2">
    <source>
        <dbReference type="ARBA" id="ARBA00022908"/>
    </source>
</evidence>
<organism evidence="9">
    <name type="scientific">Salmonella typhimurium</name>
    <dbReference type="NCBI Taxonomy" id="90371"/>
    <lineage>
        <taxon>Bacteria</taxon>
        <taxon>Pseudomonadati</taxon>
        <taxon>Pseudomonadota</taxon>
        <taxon>Gammaproteobacteria</taxon>
        <taxon>Enterobacterales</taxon>
        <taxon>Enterobacteriaceae</taxon>
        <taxon>Salmonella</taxon>
    </lineage>
</organism>
<keyword evidence="4" id="KW-0233">DNA recombination</keyword>
<feature type="active site" description="O-(5'-phospho-DNA)-serine intermediate" evidence="5 6">
    <location>
        <position position="10"/>
    </location>
</feature>
<dbReference type="Pfam" id="PF00239">
    <property type="entry name" value="Resolvase"/>
    <property type="match status" value="1"/>
</dbReference>
<comment type="similarity">
    <text evidence="1">Belongs to the site-specific recombinase resolvase family.</text>
</comment>
<evidence type="ECO:0000256" key="4">
    <source>
        <dbReference type="ARBA" id="ARBA00023172"/>
    </source>
</evidence>
<sequence length="185" mass="19688">MANVGYIRVSTTDQHTDRQLAGVQLDKVFTDKVSGKGTDRPGLQAMLEYVREGDTVHVHEISRLARNTADLLAIVEGLTARKVAVQFHKEGISTGEGSAVGNLVLTLLASVAQMERELMLERQREGYAAAKAAGRIAGRGKGKAIDRSAVLADLAGGDSIRTVATRHGISTRTVQNIKAEANQAG</sequence>
<dbReference type="AlphaFoldDB" id="A0A5W2FV47"/>
<dbReference type="GO" id="GO:0015074">
    <property type="term" value="P:DNA integration"/>
    <property type="evidence" value="ECO:0007669"/>
    <property type="project" value="UniProtKB-KW"/>
</dbReference>
<reference evidence="9" key="1">
    <citation type="journal article" date="2018" name="Genome Biol.">
        <title>SKESA: strategic k-mer extension for scrupulous assemblies.</title>
        <authorList>
            <person name="Souvorov A."/>
            <person name="Agarwala R."/>
            <person name="Lipman D.J."/>
        </authorList>
    </citation>
    <scope>NUCLEOTIDE SEQUENCE</scope>
    <source>
        <strain evidence="8">SSI_AA602</strain>
        <strain evidence="9">SSI_AA642</strain>
    </source>
</reference>
<dbReference type="InterPro" id="IPR006119">
    <property type="entry name" value="Resolv_N"/>
</dbReference>
<keyword evidence="2" id="KW-0229">DNA integration</keyword>
<evidence type="ECO:0000259" key="7">
    <source>
        <dbReference type="PROSITE" id="PS51736"/>
    </source>
</evidence>
<accession>A0A5W2FV47</accession>
<dbReference type="InterPro" id="IPR006118">
    <property type="entry name" value="Recombinase_CS"/>
</dbReference>
<proteinExistence type="inferred from homology"/>
<evidence type="ECO:0000256" key="1">
    <source>
        <dbReference type="ARBA" id="ARBA00009913"/>
    </source>
</evidence>
<dbReference type="GO" id="GO:0000150">
    <property type="term" value="F:DNA strand exchange activity"/>
    <property type="evidence" value="ECO:0007669"/>
    <property type="project" value="InterPro"/>
</dbReference>
<evidence type="ECO:0000313" key="8">
    <source>
        <dbReference type="EMBL" id="HAD1233335.1"/>
    </source>
</evidence>
<dbReference type="SUPFAM" id="SSF53041">
    <property type="entry name" value="Resolvase-like"/>
    <property type="match status" value="1"/>
</dbReference>
<evidence type="ECO:0000256" key="6">
    <source>
        <dbReference type="PROSITE-ProRule" id="PRU10137"/>
    </source>
</evidence>
<evidence type="ECO:0000256" key="3">
    <source>
        <dbReference type="ARBA" id="ARBA00023125"/>
    </source>
</evidence>
<dbReference type="PANTHER" id="PTHR30461">
    <property type="entry name" value="DNA-INVERTASE FROM LAMBDOID PROPHAGE"/>
    <property type="match status" value="1"/>
</dbReference>
<comment type="caution">
    <text evidence="9">The sequence shown here is derived from an EMBL/GenBank/DDBJ whole genome shotgun (WGS) entry which is preliminary data.</text>
</comment>
<dbReference type="SMART" id="SM00857">
    <property type="entry name" value="Resolvase"/>
    <property type="match status" value="1"/>
</dbReference>
<evidence type="ECO:0000256" key="5">
    <source>
        <dbReference type="PIRSR" id="PIRSR606118-50"/>
    </source>
</evidence>
<gene>
    <name evidence="8" type="ORF">G0O93_24055</name>
    <name evidence="9" type="ORF">G0P30_24195</name>
</gene>
<dbReference type="PROSITE" id="PS00397">
    <property type="entry name" value="RECOMBINASES_1"/>
    <property type="match status" value="1"/>
</dbReference>
<reference evidence="9" key="2">
    <citation type="submission" date="2019-08" db="EMBL/GenBank/DDBJ databases">
        <authorList>
            <consortium name="NCBI Pathogen Detection Project"/>
        </authorList>
    </citation>
    <scope>NUCLEOTIDE SEQUENCE</scope>
    <source>
        <strain evidence="8">SSI_AA602</strain>
        <strain evidence="9">SSI_AA642</strain>
    </source>
</reference>
<dbReference type="InterPro" id="IPR050639">
    <property type="entry name" value="SSR_resolvase"/>
</dbReference>
<dbReference type="PANTHER" id="PTHR30461:SF26">
    <property type="entry name" value="RESOLVASE HOMOLOG YNEB"/>
    <property type="match status" value="1"/>
</dbReference>